<feature type="transmembrane region" description="Helical" evidence="7">
    <location>
        <begin position="191"/>
        <end position="224"/>
    </location>
</feature>
<feature type="transmembrane region" description="Helical" evidence="7">
    <location>
        <begin position="449"/>
        <end position="467"/>
    </location>
</feature>
<name>A0ABS8CFQ5_9BURK</name>
<dbReference type="Pfam" id="PF11412">
    <property type="entry name" value="DsbD_N"/>
    <property type="match status" value="1"/>
</dbReference>
<gene>
    <name evidence="9" type="primary">dsbD</name>
    <name evidence="9" type="ORF">H0484_13000</name>
</gene>
<keyword evidence="3 7" id="KW-0812">Transmembrane</keyword>
<sequence length="611" mass="64591">MIVMALGQANAEEDFLAPEQAFKLSAAMASPAELDVHFAIAPGYYMYRKRFAFQADEDGLLGDPQYPEGVMVDDPTFGEVMEIYRQAVTVRIPLQASLPAGERITVQMTSQGCAEAGLCYPPANQPIVLESTGQGYAVRGEYAREQVPGPVSQASLTAESPAQPQSAAGGLSQVSRLNDEGLATYLAQSSWWKIVGLSFVLGVLLSFTPCVLPMVPILLAAIAGQAGARVSRWRGLGLAFVYVLGVSIVYTLLGVAAGLLGAGLAAWLQNPWVLGVFAILLALLGLAMLGVFTVQAPGGVQSYLTERMNRLPGGRHSAVFVMGMLSALIVGPCVAAPLAGVLLFLSQTGDVVLGGSALFALAWGSGVLLLVVGAGSAAVLPRAGAWMNQVKSLFGVLLFATAWWMISPFVAAVWVVLGWALLACWAAVLLGAFASLQAEAGPMAALGKALGLLIALWAALMLVSVALGKPSTLRPLHALSSGLAGGSTAVSAPVFERIKSVEELEQRLAQATRPVMLDFYADWCVSCIEMEQFTFVDAGVAQRMAQFELLQADVTANNEQDRALLQRFKLFGPPGIMFFDAQGQYLPSYRVIGFQNAERFQGVLDAVLAAR</sequence>
<dbReference type="EMBL" id="JACDXW010000007">
    <property type="protein sequence ID" value="MCB5364667.1"/>
    <property type="molecule type" value="Genomic_DNA"/>
</dbReference>
<feature type="transmembrane region" description="Helical" evidence="7">
    <location>
        <begin position="392"/>
        <end position="411"/>
    </location>
</feature>
<evidence type="ECO:0000256" key="5">
    <source>
        <dbReference type="ARBA" id="ARBA00022989"/>
    </source>
</evidence>
<dbReference type="InterPro" id="IPR003834">
    <property type="entry name" value="Cyt_c_assmbl_TM_dom"/>
</dbReference>
<evidence type="ECO:0000256" key="6">
    <source>
        <dbReference type="ARBA" id="ARBA00023136"/>
    </source>
</evidence>
<evidence type="ECO:0000313" key="9">
    <source>
        <dbReference type="EMBL" id="MCB5364667.1"/>
    </source>
</evidence>
<evidence type="ECO:0000313" key="10">
    <source>
        <dbReference type="Proteomes" id="UP000776983"/>
    </source>
</evidence>
<dbReference type="SUPFAM" id="SSF52833">
    <property type="entry name" value="Thioredoxin-like"/>
    <property type="match status" value="1"/>
</dbReference>
<dbReference type="InterPro" id="IPR028250">
    <property type="entry name" value="DsbDN"/>
</dbReference>
<dbReference type="PANTHER" id="PTHR32234">
    <property type="entry name" value="THIOL:DISULFIDE INTERCHANGE PROTEIN DSBD"/>
    <property type="match status" value="1"/>
</dbReference>
<feature type="domain" description="Thioredoxin" evidence="8">
    <location>
        <begin position="465"/>
        <end position="609"/>
    </location>
</feature>
<evidence type="ECO:0000256" key="7">
    <source>
        <dbReference type="SAM" id="Phobius"/>
    </source>
</evidence>
<evidence type="ECO:0000259" key="8">
    <source>
        <dbReference type="PROSITE" id="PS51352"/>
    </source>
</evidence>
<dbReference type="PANTHER" id="PTHR32234:SF0">
    <property type="entry name" value="THIOL:DISULFIDE INTERCHANGE PROTEIN DSBD"/>
    <property type="match status" value="1"/>
</dbReference>
<dbReference type="Gene3D" id="2.60.40.1250">
    <property type="entry name" value="Thiol:disulfide interchange protein DsbD, N-terminal domain"/>
    <property type="match status" value="1"/>
</dbReference>
<dbReference type="InterPro" id="IPR036249">
    <property type="entry name" value="Thioredoxin-like_sf"/>
</dbReference>
<evidence type="ECO:0000256" key="1">
    <source>
        <dbReference type="ARBA" id="ARBA00004651"/>
    </source>
</evidence>
<organism evidence="9 10">
    <name type="scientific">Mesopusillimonas faecipullorum</name>
    <dbReference type="NCBI Taxonomy" id="2755040"/>
    <lineage>
        <taxon>Bacteria</taxon>
        <taxon>Pseudomonadati</taxon>
        <taxon>Pseudomonadota</taxon>
        <taxon>Betaproteobacteria</taxon>
        <taxon>Burkholderiales</taxon>
        <taxon>Alcaligenaceae</taxon>
        <taxon>Mesopusillimonas</taxon>
    </lineage>
</organism>
<dbReference type="InterPro" id="IPR036929">
    <property type="entry name" value="DsbDN_sf"/>
</dbReference>
<dbReference type="GO" id="GO:0047134">
    <property type="term" value="F:protein-disulfide reductase [NAD(P)H] activity"/>
    <property type="evidence" value="ECO:0007669"/>
    <property type="project" value="UniProtKB-EC"/>
</dbReference>
<feature type="transmembrane region" description="Helical" evidence="7">
    <location>
        <begin position="272"/>
        <end position="296"/>
    </location>
</feature>
<keyword evidence="4" id="KW-0201">Cytochrome c-type biogenesis</keyword>
<evidence type="ECO:0000256" key="2">
    <source>
        <dbReference type="ARBA" id="ARBA00022475"/>
    </source>
</evidence>
<keyword evidence="2" id="KW-1003">Cell membrane</keyword>
<feature type="transmembrane region" description="Helical" evidence="7">
    <location>
        <begin position="357"/>
        <end position="380"/>
    </location>
</feature>
<feature type="transmembrane region" description="Helical" evidence="7">
    <location>
        <begin position="417"/>
        <end position="437"/>
    </location>
</feature>
<keyword evidence="10" id="KW-1185">Reference proteome</keyword>
<evidence type="ECO:0000256" key="4">
    <source>
        <dbReference type="ARBA" id="ARBA00022748"/>
    </source>
</evidence>
<dbReference type="InterPro" id="IPR035671">
    <property type="entry name" value="DsbD_gamma"/>
</dbReference>
<reference evidence="9 10" key="1">
    <citation type="submission" date="2020-07" db="EMBL/GenBank/DDBJ databases">
        <title>Pusillimonas sp. nov., isolated from poultry manure in Taiwan.</title>
        <authorList>
            <person name="Lin S.-Y."/>
            <person name="Tang Y.-S."/>
            <person name="Young C.-C."/>
        </authorList>
    </citation>
    <scope>NUCLEOTIDE SEQUENCE [LARGE SCALE GENOMIC DNA]</scope>
    <source>
        <strain evidence="9 10">CC-YST705</strain>
    </source>
</reference>
<dbReference type="NCBIfam" id="NF001419">
    <property type="entry name" value="PRK00293.1"/>
    <property type="match status" value="1"/>
</dbReference>
<feature type="transmembrane region" description="Helical" evidence="7">
    <location>
        <begin position="236"/>
        <end position="260"/>
    </location>
</feature>
<comment type="caution">
    <text evidence="9">The sequence shown here is derived from an EMBL/GenBank/DDBJ whole genome shotgun (WGS) entry which is preliminary data.</text>
</comment>
<keyword evidence="5 7" id="KW-1133">Transmembrane helix</keyword>
<dbReference type="EC" id="1.8.1.8" evidence="9"/>
<dbReference type="SUPFAM" id="SSF74863">
    <property type="entry name" value="Thiol:disulfide interchange protein DsbD, N-terminal domain (DsbD-alpha)"/>
    <property type="match status" value="1"/>
</dbReference>
<keyword evidence="6 7" id="KW-0472">Membrane</keyword>
<comment type="subcellular location">
    <subcellularLocation>
        <location evidence="1">Cell membrane</location>
        <topology evidence="1">Multi-pass membrane protein</topology>
    </subcellularLocation>
</comment>
<dbReference type="Pfam" id="PF13899">
    <property type="entry name" value="Thioredoxin_7"/>
    <property type="match status" value="1"/>
</dbReference>
<protein>
    <submittedName>
        <fullName evidence="9">Protein-disulfide reductase DsbD</fullName>
        <ecNumber evidence="9">1.8.1.8</ecNumber>
    </submittedName>
</protein>
<proteinExistence type="predicted"/>
<dbReference type="Gene3D" id="3.40.30.10">
    <property type="entry name" value="Glutaredoxin"/>
    <property type="match status" value="1"/>
</dbReference>
<keyword evidence="9" id="KW-0560">Oxidoreductase</keyword>
<feature type="transmembrane region" description="Helical" evidence="7">
    <location>
        <begin position="317"/>
        <end position="345"/>
    </location>
</feature>
<dbReference type="CDD" id="cd02953">
    <property type="entry name" value="DsbDgamma"/>
    <property type="match status" value="1"/>
</dbReference>
<dbReference type="Proteomes" id="UP000776983">
    <property type="component" value="Unassembled WGS sequence"/>
</dbReference>
<dbReference type="InterPro" id="IPR013766">
    <property type="entry name" value="Thioredoxin_domain"/>
</dbReference>
<dbReference type="PROSITE" id="PS51352">
    <property type="entry name" value="THIOREDOXIN_2"/>
    <property type="match status" value="1"/>
</dbReference>
<dbReference type="RefSeq" id="WP_226955158.1">
    <property type="nucleotide sequence ID" value="NZ_JACDXW010000007.1"/>
</dbReference>
<accession>A0ABS8CFQ5</accession>
<dbReference type="Pfam" id="PF02683">
    <property type="entry name" value="DsbD_TM"/>
    <property type="match status" value="1"/>
</dbReference>
<evidence type="ECO:0000256" key="3">
    <source>
        <dbReference type="ARBA" id="ARBA00022692"/>
    </source>
</evidence>